<name>A0A086J5J2_NEMA1</name>
<evidence type="ECO:0000313" key="2">
    <source>
        <dbReference type="Proteomes" id="UP000054524"/>
    </source>
</evidence>
<dbReference type="Pfam" id="PF17016">
    <property type="entry name" value="DUF5095"/>
    <property type="match status" value="1"/>
</dbReference>
<protein>
    <submittedName>
        <fullName evidence="1">Uncharacterized protein</fullName>
    </submittedName>
</protein>
<keyword evidence="2" id="KW-1185">Reference proteome</keyword>
<dbReference type="AlphaFoldDB" id="A0A086J5J2"/>
<accession>A0A086J5J2</accession>
<organism evidence="1 2">
    <name type="scientific">Nematocida ausubeli (strain ATCC PRA-371 / ERTm2)</name>
    <name type="common">Nematode killer fungus</name>
    <dbReference type="NCBI Taxonomy" id="1913371"/>
    <lineage>
        <taxon>Eukaryota</taxon>
        <taxon>Fungi</taxon>
        <taxon>Fungi incertae sedis</taxon>
        <taxon>Microsporidia</taxon>
        <taxon>Nematocida</taxon>
    </lineage>
</organism>
<proteinExistence type="predicted"/>
<dbReference type="RefSeq" id="XP_052905965.1">
    <property type="nucleotide sequence ID" value="XM_053048140.1"/>
</dbReference>
<dbReference type="EMBL" id="AKIJ01000001">
    <property type="protein sequence ID" value="KFG27410.1"/>
    <property type="molecule type" value="Genomic_DNA"/>
</dbReference>
<dbReference type="Proteomes" id="UP000054524">
    <property type="component" value="Unassembled WGS sequence"/>
</dbReference>
<evidence type="ECO:0000313" key="1">
    <source>
        <dbReference type="EMBL" id="KFG27410.1"/>
    </source>
</evidence>
<sequence>MKKNPFQCKKQQETTIEKVIQGVLAEECEESTDKNTEDLDKTEEVSAVNETDVLKALQTHKKEQKILSEIPLNYIYNYTRVVSADEEIKNRLEETVKNLLYYQVPESHMFKKESSSVYNSIFVSWRQGLTELFSEYRRANTQGSKFSFYVYSDKLVYYFHTNKYNGCDKPCCHKAGYSLYISAKNMKTTDILERFESNFVQSGDEFYLSGKEVLFILDTILNTQVSTIQSLPLVLSKYPFVNSILKKPTYTVRSENRSGKKAFRIIIKGWIITTDIAFVNLSTQIEMKHIDLMK</sequence>
<dbReference type="InterPro" id="IPR031515">
    <property type="entry name" value="DUF5095"/>
</dbReference>
<dbReference type="HOGENOM" id="CLU_956745_0_0_1"/>
<comment type="caution">
    <text evidence="1">The sequence shown here is derived from an EMBL/GenBank/DDBJ whole genome shotgun (WGS) entry which is preliminary data.</text>
</comment>
<gene>
    <name evidence="1" type="ORF">NESG_00488</name>
</gene>
<reference evidence="1 2" key="1">
    <citation type="journal article" date="2014" name="Genome Announc.">
        <title>Genome Sequence of the Microsporidian Species Nematocida sp1 Strain ERTm6 (ATCC PRA-372).</title>
        <authorList>
            <person name="Bakowski M.A."/>
            <person name="Priest M."/>
            <person name="Young S."/>
            <person name="Cuomo C.A."/>
            <person name="Troemel E.R."/>
        </authorList>
    </citation>
    <scope>NUCLEOTIDE SEQUENCE [LARGE SCALE GENOMIC DNA]</scope>
    <source>
        <strain evidence="1 2">ERTm6</strain>
    </source>
</reference>
<dbReference type="GeneID" id="77675461"/>